<dbReference type="AlphaFoldDB" id="A0A1V3INM7"/>
<dbReference type="EMBL" id="MLHK01000063">
    <property type="protein sequence ID" value="OOF43875.1"/>
    <property type="molecule type" value="Genomic_DNA"/>
</dbReference>
<name>A0A1V3INM7_9PAST</name>
<feature type="transmembrane region" description="Helical" evidence="1">
    <location>
        <begin position="294"/>
        <end position="312"/>
    </location>
</feature>
<dbReference type="Proteomes" id="UP000188728">
    <property type="component" value="Unassembled WGS sequence"/>
</dbReference>
<accession>A0A1V3INM7</accession>
<keyword evidence="1" id="KW-0472">Membrane</keyword>
<protein>
    <submittedName>
        <fullName evidence="2">Uncharacterized protein</fullName>
    </submittedName>
</protein>
<sequence length="389" mass="45399">MSVTFSDLIQIYRESEPLIGSEKRLFCIQTEQQLDILNQLLSDDNYENTVLESENTLELGAKVNLIFGTPKPQFGRFFNKLDDFIKGDITQFNNDALSNAPYFIKSENLASFDENVPILKSYQVVRDFLRQLIAMDSYTDVVNKKLIFFSKKTFELSIDVTIKLNEFIQLIRDLDDEQRKLIIDFQEWLNDEETSSHTDEKKSILAFVLSDSLPSDANFSDVIQQIARISESVQAQYALYLENFSYEKFVKKLEENTEKFVTKINDTISKVLPQFLGLPFLTAVPSALKSADNWLIYLALMLYCIICGYGLSNQKLVLDHIRQDVERFESKGKIPEKLKEQWKEDKARINKLLRKQRHLYRLLFLSLVSCFSYGFIRFLFQIKILQIYC</sequence>
<gene>
    <name evidence="2" type="ORF">BKK51_10580</name>
</gene>
<dbReference type="RefSeq" id="WP_077474558.1">
    <property type="nucleotide sequence ID" value="NZ_MLHK01000063.1"/>
</dbReference>
<organism evidence="2 3">
    <name type="scientific">Rodentibacter trehalosifermentans</name>
    <dbReference type="NCBI Taxonomy" id="1908263"/>
    <lineage>
        <taxon>Bacteria</taxon>
        <taxon>Pseudomonadati</taxon>
        <taxon>Pseudomonadota</taxon>
        <taxon>Gammaproteobacteria</taxon>
        <taxon>Pasteurellales</taxon>
        <taxon>Pasteurellaceae</taxon>
        <taxon>Rodentibacter</taxon>
    </lineage>
</organism>
<evidence type="ECO:0000313" key="2">
    <source>
        <dbReference type="EMBL" id="OOF43875.1"/>
    </source>
</evidence>
<keyword evidence="1" id="KW-0812">Transmembrane</keyword>
<reference evidence="2 3" key="1">
    <citation type="submission" date="2016-10" db="EMBL/GenBank/DDBJ databases">
        <title>Rodentibacter gen. nov. and new species.</title>
        <authorList>
            <person name="Christensen H."/>
        </authorList>
    </citation>
    <scope>NUCLEOTIDE SEQUENCE [LARGE SCALE GENOMIC DNA]</scope>
    <source>
        <strain evidence="2 3">H1983213011</strain>
    </source>
</reference>
<comment type="caution">
    <text evidence="2">The sequence shown here is derived from an EMBL/GenBank/DDBJ whole genome shotgun (WGS) entry which is preliminary data.</text>
</comment>
<keyword evidence="1" id="KW-1133">Transmembrane helix</keyword>
<feature type="transmembrane region" description="Helical" evidence="1">
    <location>
        <begin position="359"/>
        <end position="380"/>
    </location>
</feature>
<evidence type="ECO:0000256" key="1">
    <source>
        <dbReference type="SAM" id="Phobius"/>
    </source>
</evidence>
<evidence type="ECO:0000313" key="3">
    <source>
        <dbReference type="Proteomes" id="UP000188728"/>
    </source>
</evidence>
<proteinExistence type="predicted"/>